<dbReference type="EMBL" id="CM024793">
    <property type="protein sequence ID" value="KAG8002774.1"/>
    <property type="molecule type" value="Genomic_DNA"/>
</dbReference>
<name>A0ACB7EKM1_NIBAL</name>
<keyword evidence="2" id="KW-1185">Reference proteome</keyword>
<sequence length="987" mass="110181">VQSLNSLNDQIASFMVTGPKPLEQEEHAFRPPEKETLQKSMTLMRHLLVDAQAKILKMMDDNKQLAQRIDGAIQSASQEVTNLRSELSATSRRLAELGASESASMLETLQHNHNGRKEWDPSSQPRQKPPATDLCYKAEISSLMDFNSPDASLDKVLLREEVAQLQEEVHLLRQMKDMLSKDLEETQGSCSADVLSATELRVQLAQKEQELDRAKEALQAMKSDRKRLKAEKADLVNQMQQLYATLESREEQLRDFIRNYEQHRKESEDAVKALAKEKDLLEREKWDLRRQTKEATEHTGMLRSQLDLKENRIKELEAELAMMSNCVNQRMEYRVFERVADRDYTSRVMAAKQSLATLTKDVPKRHSLAMPTETVVNGNNQEWVMQADLPLTAAIRQSQQTLYVHTGHPTDRQDSDSLSSPTRHSLSLSDGSEDQLDRLQQVELARTTPMSQWRAGTVHAWLEVVMAMPMYIRTCSENVKSGKVLLGLTDEDLELGLGVSSLMHRRKLRLAIEDYRDAENGRGLSKAADMDHHWVAKAWLSDMGLPQYSQAFHNHLVDGRMLNSLTRRDLERHLNISKKFHQVSLLLGIELLHLLNFDKEPPAGFSPKARSGRDLSCHSSYGSLPREVRDQTPPRTEGSPIRAYTSIEVTNVGKFLTQKRYLSPYYATKTPVRDGHSLNTKSTPFISEQDEERKKSQRVVKRCRAVSDLAGAGVTDKMRSSVDGPPVPHGRGGAGSTNNNNNNNNRRSSENSGNSGSQYALCALGVGLVALGIVMIVWSVVPADMSANSSSNTGGSVDTGDRKNKASSVAFVLVGSGVAMLLLSLCVGMRNKQREQLWQAQNQAREAATAEGQSETAEEQAQRYAVPTYEEAVGSGQYPVRQSNLRPSNSQLPSYDDLVQVDGVQYEFEGSEVTTTGSQTASASSAAASTSNRRPGKNNRKLLPIKIRRIKSEKLHMKNIDNAQPAAGISIEPLTPPPQYEDKVPPI</sequence>
<proteinExistence type="predicted"/>
<protein>
    <submittedName>
        <fullName evidence="1">Kazrin</fullName>
    </submittedName>
</protein>
<accession>A0ACB7EKM1</accession>
<dbReference type="Proteomes" id="UP000805704">
    <property type="component" value="Chromosome 5"/>
</dbReference>
<feature type="non-terminal residue" evidence="1">
    <location>
        <position position="1"/>
    </location>
</feature>
<organism evidence="1 2">
    <name type="scientific">Nibea albiflora</name>
    <name type="common">Yellow drum</name>
    <name type="synonym">Corvina albiflora</name>
    <dbReference type="NCBI Taxonomy" id="240163"/>
    <lineage>
        <taxon>Eukaryota</taxon>
        <taxon>Metazoa</taxon>
        <taxon>Chordata</taxon>
        <taxon>Craniata</taxon>
        <taxon>Vertebrata</taxon>
        <taxon>Euteleostomi</taxon>
        <taxon>Actinopterygii</taxon>
        <taxon>Neopterygii</taxon>
        <taxon>Teleostei</taxon>
        <taxon>Neoteleostei</taxon>
        <taxon>Acanthomorphata</taxon>
        <taxon>Eupercaria</taxon>
        <taxon>Sciaenidae</taxon>
        <taxon>Nibea</taxon>
    </lineage>
</organism>
<evidence type="ECO:0000313" key="1">
    <source>
        <dbReference type="EMBL" id="KAG8002774.1"/>
    </source>
</evidence>
<reference evidence="1" key="1">
    <citation type="submission" date="2020-04" db="EMBL/GenBank/DDBJ databases">
        <title>A chromosome-scale assembly and high-density genetic map of the yellow drum (Nibea albiflora) genome.</title>
        <authorList>
            <person name="Xu D."/>
            <person name="Zhang W."/>
            <person name="Chen R."/>
            <person name="Tan P."/>
            <person name="Wang L."/>
            <person name="Song H."/>
            <person name="Tian L."/>
            <person name="Zhu Q."/>
            <person name="Wang B."/>
        </authorList>
    </citation>
    <scope>NUCLEOTIDE SEQUENCE</scope>
    <source>
        <strain evidence="1">ZJHYS-2018</strain>
    </source>
</reference>
<evidence type="ECO:0000313" key="2">
    <source>
        <dbReference type="Proteomes" id="UP000805704"/>
    </source>
</evidence>
<comment type="caution">
    <text evidence="1">The sequence shown here is derived from an EMBL/GenBank/DDBJ whole genome shotgun (WGS) entry which is preliminary data.</text>
</comment>
<gene>
    <name evidence="1" type="primary">KAZN.2</name>
    <name evidence="1" type="ORF">GBF38_015343</name>
</gene>